<evidence type="ECO:0000256" key="6">
    <source>
        <dbReference type="RuleBase" id="RU003512"/>
    </source>
</evidence>
<evidence type="ECO:0000256" key="3">
    <source>
        <dbReference type="ARBA" id="ARBA00022448"/>
    </source>
</evidence>
<name>A0ABU5DSD1_9PROT</name>
<keyword evidence="3 6" id="KW-0813">Transport</keyword>
<accession>A0ABU5DSD1</accession>
<dbReference type="Proteomes" id="UP001271769">
    <property type="component" value="Unassembled WGS sequence"/>
</dbReference>
<evidence type="ECO:0000256" key="4">
    <source>
        <dbReference type="ARBA" id="ARBA00022723"/>
    </source>
</evidence>
<reference evidence="8 9" key="1">
    <citation type="journal article" date="2013" name="Antonie Van Leeuwenhoek">
        <title>Dongia rigui sp. nov., isolated from freshwater of a large wetland in Korea.</title>
        <authorList>
            <person name="Baik K.S."/>
            <person name="Hwang Y.M."/>
            <person name="Choi J.S."/>
            <person name="Kwon J."/>
            <person name="Seong C.N."/>
        </authorList>
    </citation>
    <scope>NUCLEOTIDE SEQUENCE [LARGE SCALE GENOMIC DNA]</scope>
    <source>
        <strain evidence="8 9">04SU4-P</strain>
    </source>
</reference>
<organism evidence="8 9">
    <name type="scientific">Dongia rigui</name>
    <dbReference type="NCBI Taxonomy" id="940149"/>
    <lineage>
        <taxon>Bacteria</taxon>
        <taxon>Pseudomonadati</taxon>
        <taxon>Pseudomonadota</taxon>
        <taxon>Alphaproteobacteria</taxon>
        <taxon>Rhodospirillales</taxon>
        <taxon>Dongiaceae</taxon>
        <taxon>Dongia</taxon>
    </lineage>
</organism>
<comment type="similarity">
    <text evidence="2 6">Belongs to the bacterial solute-binding protein 9 family.</text>
</comment>
<dbReference type="Gene3D" id="3.40.50.1980">
    <property type="entry name" value="Nitrogenase molybdenum iron protein domain"/>
    <property type="match status" value="2"/>
</dbReference>
<dbReference type="EMBL" id="JAXCLX010000001">
    <property type="protein sequence ID" value="MDY0870323.1"/>
    <property type="molecule type" value="Genomic_DNA"/>
</dbReference>
<dbReference type="PANTHER" id="PTHR42953:SF1">
    <property type="entry name" value="METAL-BINDING PROTEIN HI_0362-RELATED"/>
    <property type="match status" value="1"/>
</dbReference>
<keyword evidence="4" id="KW-0479">Metal-binding</keyword>
<comment type="caution">
    <text evidence="8">The sequence shown here is derived from an EMBL/GenBank/DDBJ whole genome shotgun (WGS) entry which is preliminary data.</text>
</comment>
<evidence type="ECO:0000313" key="8">
    <source>
        <dbReference type="EMBL" id="MDY0870323.1"/>
    </source>
</evidence>
<evidence type="ECO:0000256" key="1">
    <source>
        <dbReference type="ARBA" id="ARBA00004196"/>
    </source>
</evidence>
<evidence type="ECO:0000256" key="2">
    <source>
        <dbReference type="ARBA" id="ARBA00011028"/>
    </source>
</evidence>
<dbReference type="InterPro" id="IPR006128">
    <property type="entry name" value="Lipoprotein_PsaA-like"/>
</dbReference>
<evidence type="ECO:0000256" key="5">
    <source>
        <dbReference type="ARBA" id="ARBA00022729"/>
    </source>
</evidence>
<keyword evidence="5" id="KW-0732">Signal</keyword>
<gene>
    <name evidence="8" type="ORF">SMD31_00225</name>
</gene>
<evidence type="ECO:0000313" key="9">
    <source>
        <dbReference type="Proteomes" id="UP001271769"/>
    </source>
</evidence>
<evidence type="ECO:0000256" key="7">
    <source>
        <dbReference type="SAM" id="MobiDB-lite"/>
    </source>
</evidence>
<sequence length="303" mass="31546">MTGLAAGLLLSVPAIAEADGKLPVVATFSILGDLTQHIGGDAIALTTLVGPDSDAHAFEPTAESQRAVAGARVLVANGLGLEPWLDRLIDASTFKGELVEATTGIEPLASTEAEEPAAEGEGAHDHDHGGPDPHAFQDPKLVLTYIDNIAAGLAKAAPESAGAFRKNAEDLKARFRALDTELSASLGSLPSENKRILTSHDAFQYFGRAYGIDFVAVQGMSTEAEPSAQDLKNIVEQIKGGDIKAIFIENMNDPRFVESLAADTGAVVGGDLHSDALSAPGGPAADLLSLYRYNAAELLKVLK</sequence>
<dbReference type="RefSeq" id="WP_320498482.1">
    <property type="nucleotide sequence ID" value="NZ_JAXCLX010000001.1"/>
</dbReference>
<dbReference type="Pfam" id="PF01297">
    <property type="entry name" value="ZnuA"/>
    <property type="match status" value="1"/>
</dbReference>
<proteinExistence type="inferred from homology"/>
<keyword evidence="9" id="KW-1185">Reference proteome</keyword>
<dbReference type="InterPro" id="IPR050492">
    <property type="entry name" value="Bact_metal-bind_prot9"/>
</dbReference>
<dbReference type="PRINTS" id="PR00691">
    <property type="entry name" value="ADHESINB"/>
</dbReference>
<dbReference type="SUPFAM" id="SSF53807">
    <property type="entry name" value="Helical backbone' metal receptor"/>
    <property type="match status" value="1"/>
</dbReference>
<dbReference type="PANTHER" id="PTHR42953">
    <property type="entry name" value="HIGH-AFFINITY ZINC UPTAKE SYSTEM PROTEIN ZNUA-RELATED"/>
    <property type="match status" value="1"/>
</dbReference>
<feature type="compositionally biased region" description="Basic and acidic residues" evidence="7">
    <location>
        <begin position="121"/>
        <end position="137"/>
    </location>
</feature>
<comment type="subcellular location">
    <subcellularLocation>
        <location evidence="1">Cell envelope</location>
    </subcellularLocation>
</comment>
<dbReference type="InterPro" id="IPR006127">
    <property type="entry name" value="ZnuA-like"/>
</dbReference>
<protein>
    <submittedName>
        <fullName evidence="8">Zinc ABC transporter substrate-binding protein</fullName>
    </submittedName>
</protein>
<dbReference type="InterPro" id="IPR006129">
    <property type="entry name" value="AdhesinB"/>
</dbReference>
<feature type="region of interest" description="Disordered" evidence="7">
    <location>
        <begin position="104"/>
        <end position="137"/>
    </location>
</feature>
<dbReference type="PRINTS" id="PR00690">
    <property type="entry name" value="ADHESNFAMILY"/>
</dbReference>